<reference evidence="5" key="1">
    <citation type="submission" date="2017-09" db="EMBL/GenBank/DDBJ databases">
        <title>Depth-based differentiation of microbial function through sediment-hosted aquifers and enrichment of novel symbionts in the deep terrestrial subsurface.</title>
        <authorList>
            <person name="Probst A.J."/>
            <person name="Ladd B."/>
            <person name="Jarett J.K."/>
            <person name="Geller-Mcgrath D.E."/>
            <person name="Sieber C.M.K."/>
            <person name="Emerson J.B."/>
            <person name="Anantharaman K."/>
            <person name="Thomas B.C."/>
            <person name="Malmstrom R."/>
            <person name="Stieglmeier M."/>
            <person name="Klingl A."/>
            <person name="Woyke T."/>
            <person name="Ryan C.M."/>
            <person name="Banfield J.F."/>
        </authorList>
    </citation>
    <scope>NUCLEOTIDE SEQUENCE [LARGE SCALE GENOMIC DNA]</scope>
</reference>
<dbReference type="InterPro" id="IPR007348">
    <property type="entry name" value="CopC_dom"/>
</dbReference>
<protein>
    <recommendedName>
        <fullName evidence="3">CopC domain-containing protein</fullName>
    </recommendedName>
</protein>
<dbReference type="GO" id="GO:0042597">
    <property type="term" value="C:periplasmic space"/>
    <property type="evidence" value="ECO:0007669"/>
    <property type="project" value="InterPro"/>
</dbReference>
<organism evidence="4 5">
    <name type="scientific">candidate division WWE3 bacterium CG08_land_8_20_14_0_20_41_15</name>
    <dbReference type="NCBI Taxonomy" id="1975086"/>
    <lineage>
        <taxon>Bacteria</taxon>
        <taxon>Katanobacteria</taxon>
    </lineage>
</organism>
<keyword evidence="2" id="KW-0472">Membrane</keyword>
<evidence type="ECO:0000313" key="5">
    <source>
        <dbReference type="Proteomes" id="UP000231098"/>
    </source>
</evidence>
<dbReference type="GO" id="GO:0046688">
    <property type="term" value="P:response to copper ion"/>
    <property type="evidence" value="ECO:0007669"/>
    <property type="project" value="InterPro"/>
</dbReference>
<keyword evidence="2" id="KW-1133">Transmembrane helix</keyword>
<gene>
    <name evidence="4" type="ORF">COT51_02120</name>
</gene>
<feature type="domain" description="CopC" evidence="3">
    <location>
        <begin position="27"/>
        <end position="117"/>
    </location>
</feature>
<sequence length="171" mass="18618">MRKILLVGLVLIPLVFANKTLAKGSLLQKINPSKGETLENFPNEVTLEFGAEIASASASVFSLPGGKVDKSVEVREEKNIIITISSEKLEIPAIFNVLYEVNFKSGEGETGQYNFRVGKEKKLGSVLGKASEMEKGEFWLVVALLSGIGFLVCLGLMIHLLKKQPITIRGI</sequence>
<dbReference type="Gene3D" id="2.60.40.1220">
    <property type="match status" value="1"/>
</dbReference>
<dbReference type="InterPro" id="IPR014755">
    <property type="entry name" value="Cu-Rt/internalin_Ig-like"/>
</dbReference>
<name>A0A2H0X9F0_UNCKA</name>
<dbReference type="Pfam" id="PF04234">
    <property type="entry name" value="CopC"/>
    <property type="match status" value="1"/>
</dbReference>
<dbReference type="Proteomes" id="UP000231098">
    <property type="component" value="Unassembled WGS sequence"/>
</dbReference>
<evidence type="ECO:0000259" key="3">
    <source>
        <dbReference type="Pfam" id="PF04234"/>
    </source>
</evidence>
<keyword evidence="2" id="KW-0812">Transmembrane</keyword>
<feature type="transmembrane region" description="Helical" evidence="2">
    <location>
        <begin position="138"/>
        <end position="161"/>
    </location>
</feature>
<keyword evidence="1" id="KW-0732">Signal</keyword>
<evidence type="ECO:0000313" key="4">
    <source>
        <dbReference type="EMBL" id="PIS21557.1"/>
    </source>
</evidence>
<dbReference type="EMBL" id="PEYV01000033">
    <property type="protein sequence ID" value="PIS21557.1"/>
    <property type="molecule type" value="Genomic_DNA"/>
</dbReference>
<dbReference type="GO" id="GO:0005507">
    <property type="term" value="F:copper ion binding"/>
    <property type="evidence" value="ECO:0007669"/>
    <property type="project" value="InterPro"/>
</dbReference>
<evidence type="ECO:0000256" key="2">
    <source>
        <dbReference type="SAM" id="Phobius"/>
    </source>
</evidence>
<evidence type="ECO:0000256" key="1">
    <source>
        <dbReference type="ARBA" id="ARBA00022729"/>
    </source>
</evidence>
<proteinExistence type="predicted"/>
<dbReference type="AlphaFoldDB" id="A0A2H0X9F0"/>
<comment type="caution">
    <text evidence="4">The sequence shown here is derived from an EMBL/GenBank/DDBJ whole genome shotgun (WGS) entry which is preliminary data.</text>
</comment>
<accession>A0A2H0X9F0</accession>